<reference evidence="3 4" key="1">
    <citation type="submission" date="2020-07" db="EMBL/GenBank/DDBJ databases">
        <title>Sequencing the genomes of 1000 actinobacteria strains.</title>
        <authorList>
            <person name="Klenk H.-P."/>
        </authorList>
    </citation>
    <scope>NUCLEOTIDE SEQUENCE [LARGE SCALE GENOMIC DNA]</scope>
    <source>
        <strain evidence="3 4">CXB654</strain>
    </source>
</reference>
<evidence type="ECO:0000313" key="3">
    <source>
        <dbReference type="EMBL" id="NYE47418.1"/>
    </source>
</evidence>
<feature type="region of interest" description="Disordered" evidence="1">
    <location>
        <begin position="1189"/>
        <end position="1227"/>
    </location>
</feature>
<dbReference type="EMBL" id="JACCCC010000001">
    <property type="protein sequence ID" value="NYE47418.1"/>
    <property type="molecule type" value="Genomic_DNA"/>
</dbReference>
<sequence>MGWITVADGYEVALCDGGDGTVSLAARNAKGKRLARVPTKLKKDPDVARLNELRAWLGEHETSVRAEVEAWMLRSLPVPLALLRAVWPDAAWRRALTDLVVASIGDGGAPDLARCGLLRAVDGERGVGVVDLDGETVWPEADAFAVPHPVLLGDDLADWRELAVSLGLAQPVPQLLREVWRRPESMDPQVNAIDAFSFTEYERGSQFEKQVIALGGRIRGETAYFRCYDDEPVPVKLGLRWQGPEASTYFTSLTWSRPGTAIGDIAWSEGVRIAATLYANRTAGEDGEPAPAAAYERFCAGHLRAAEPSAAPAAPAARPPRSREALLRAGAVLAGPPAAETEDTLVACCYESPALEGPVVETTARAAVAGQRTALALLGLTPTHAAAETDLGTVRARPLGFLALALNRHPALSDRVTVLLPGLRANAKLAQTKPGRARDALNRIAADLTGPAAELLPVFYDECSRIMAEVGSNTYSVGFFELARRTQAEQAAAFPVDEAAVVTAYRDIAVGNALPGSLKTHAAALADRLPAAQAHHWQRRLVTEWCEAGRRAAPVLAQGLVKLAAAAGHEPGGSADPHERAADERAARAMLANGTLAGVPWTTWDSLSPLLHRLAAEDRAVRAALVRLLPEPARDSAKARSAAAAVLVANLAGAGGRAPFTGTPELTGEDVRRWLEGALELYQGLALPVEGLAEVLGDAGERLRADGLTCDLHRILFRDRRSMGEAPDHALFDLALACGVPVDSPGSDADLGLTHWTAKGKGTDLAAVAAHPQWGPALRRDVLGERSNLLGLGRPSGNRSSDEAHADNPGGFPATAKAAKRLTTAPGTAGAVADALAEHARLVPGAALPDLYPALRDTERFTLAGPPKAGAEAVRAIVVGADPAAALAAVLRSGVLDELELPAFADFTGPLNRCNLLESGGDLIIAHPASSSHRSRRAWAAAVRPDRTGPRRELPDPFGGPRQNQDCYVVIGDDVLATAHGGPHCPHVEDLPAGFTRHPEALTPRAGAEEEAVRLPGADGDATVHRLPGRTVELRGADGRAVGRYVMGASWLPGRSGAITAALLNHRYAAGTELVAPPGWWGRMRARDEAGSRALRRIGDADARRLLAAVDAGLGARIVELTDARPPRYRLPELDACFAELIGRLRPLLPEITDRRLWFGVTAMVWTAVECRERVFALAERLRLDPPAHLDRAPEAAPHAESTPAESSGSVQPAPLPPAPSGAVPAAEGLRSERAALYASVAATAKAAAAHPHRLNDPVAVFDSGHIQDLRESLGRLGRAALRAAWSTDDAWRERRSELLRDLAAVPELIDTGGSWHRVRQAGRSGERGEVRSPGRTYSTLCLGSGYSAEAVSRYWVALLYHSPRPLGDNVLASESVLEARTCRGWGDARRLDAVADLCERRGAARGREAAVMAFAEATGVSVAQAAVLLSPFTGSDGGWSRNTTEVWNADRAHFAALGLTERNVWAAARFLSRTTGGAEPDELIEALVPEDPEQLWSQGPDAARAAAHWLRRHPRIAPVPDEVWTGIVGHHFYGDLPHPEALLDLLATQARALRVEGARSAAAGPAYLLPPGHPAGPVAAERLRALRAACADPATRVRVRGGVRVAAMEKVAGAVATHLADGELAVGGALVLVPGGQDYVLWLRPAWLDGPADPLLGRLTEEFTRSQPRSDRRRTPVAAPGVLTDVAFLLSEASARMADDLESVDGPRQDPLHSVPRLVAEASAAHGLSEDAARLYLQVIALPDPDDANVRRWNGWDEERRAAAAAELAATKLVVTGTRKGAARTLFAPGPWREHGYSSVGVEVDKLTRTPGGGPGMLVHVPAVPLTDVFTAAWRDSRP</sequence>
<dbReference type="Pfam" id="PF13569">
    <property type="entry name" value="DUF4132"/>
    <property type="match status" value="1"/>
</dbReference>
<dbReference type="InterPro" id="IPR025406">
    <property type="entry name" value="DUF4132"/>
</dbReference>
<dbReference type="Proteomes" id="UP000589036">
    <property type="component" value="Unassembled WGS sequence"/>
</dbReference>
<feature type="domain" description="DUF4132" evidence="2">
    <location>
        <begin position="31"/>
        <end position="196"/>
    </location>
</feature>
<proteinExistence type="predicted"/>
<gene>
    <name evidence="3" type="ORF">HDA32_002538</name>
</gene>
<comment type="caution">
    <text evidence="3">The sequence shown here is derived from an EMBL/GenBank/DDBJ whole genome shotgun (WGS) entry which is preliminary data.</text>
</comment>
<organism evidence="3 4">
    <name type="scientific">Spinactinospora alkalitolerans</name>
    <dbReference type="NCBI Taxonomy" id="687207"/>
    <lineage>
        <taxon>Bacteria</taxon>
        <taxon>Bacillati</taxon>
        <taxon>Actinomycetota</taxon>
        <taxon>Actinomycetes</taxon>
        <taxon>Streptosporangiales</taxon>
        <taxon>Nocardiopsidaceae</taxon>
        <taxon>Spinactinospora</taxon>
    </lineage>
</organism>
<keyword evidence="4" id="KW-1185">Reference proteome</keyword>
<dbReference type="RefSeq" id="WP_179643363.1">
    <property type="nucleotide sequence ID" value="NZ_BAAAYY010000015.1"/>
</dbReference>
<evidence type="ECO:0000313" key="4">
    <source>
        <dbReference type="Proteomes" id="UP000589036"/>
    </source>
</evidence>
<evidence type="ECO:0000259" key="2">
    <source>
        <dbReference type="Pfam" id="PF13569"/>
    </source>
</evidence>
<protein>
    <recommendedName>
        <fullName evidence="2">DUF4132 domain-containing protein</fullName>
    </recommendedName>
</protein>
<name>A0A852TU04_9ACTN</name>
<accession>A0A852TU04</accession>
<feature type="region of interest" description="Disordered" evidence="1">
    <location>
        <begin position="789"/>
        <end position="814"/>
    </location>
</feature>
<evidence type="ECO:0000256" key="1">
    <source>
        <dbReference type="SAM" id="MobiDB-lite"/>
    </source>
</evidence>